<dbReference type="EMBL" id="LR798199">
    <property type="protein sequence ID" value="CAB5156577.1"/>
    <property type="molecule type" value="Genomic_DNA"/>
</dbReference>
<proteinExistence type="predicted"/>
<protein>
    <submittedName>
        <fullName evidence="1">Uncharacterized protein</fullName>
    </submittedName>
</protein>
<accession>A0A6J7WE50</accession>
<organism evidence="1">
    <name type="scientific">uncultured Caudovirales phage</name>
    <dbReference type="NCBI Taxonomy" id="2100421"/>
    <lineage>
        <taxon>Viruses</taxon>
        <taxon>Duplodnaviria</taxon>
        <taxon>Heunggongvirae</taxon>
        <taxon>Uroviricota</taxon>
        <taxon>Caudoviricetes</taxon>
        <taxon>Peduoviridae</taxon>
        <taxon>Maltschvirus</taxon>
        <taxon>Maltschvirus maltsch</taxon>
    </lineage>
</organism>
<sequence length="61" mass="6742">MNTCSNCGSHAINPGQNGREIGVNEHLCDVCYWKAYADDRYEDGYQAGYDVGYDEGSNDSI</sequence>
<evidence type="ECO:0000313" key="1">
    <source>
        <dbReference type="EMBL" id="CAB5156577.1"/>
    </source>
</evidence>
<gene>
    <name evidence="1" type="ORF">UFOVP150_77</name>
</gene>
<reference evidence="1" key="1">
    <citation type="submission" date="2020-05" db="EMBL/GenBank/DDBJ databases">
        <authorList>
            <person name="Chiriac C."/>
            <person name="Salcher M."/>
            <person name="Ghai R."/>
            <person name="Kavagutti S V."/>
        </authorList>
    </citation>
    <scope>NUCLEOTIDE SEQUENCE</scope>
</reference>
<name>A0A6J7WE50_9CAUD</name>